<proteinExistence type="predicted"/>
<evidence type="ECO:0000313" key="2">
    <source>
        <dbReference type="Proteomes" id="UP001589776"/>
    </source>
</evidence>
<dbReference type="RefSeq" id="WP_377473542.1">
    <property type="nucleotide sequence ID" value="NZ_JBHLWN010000105.1"/>
</dbReference>
<reference evidence="1 2" key="1">
    <citation type="submission" date="2024-09" db="EMBL/GenBank/DDBJ databases">
        <authorList>
            <person name="Sun Q."/>
            <person name="Mori K."/>
        </authorList>
    </citation>
    <scope>NUCLEOTIDE SEQUENCE [LARGE SCALE GENOMIC DNA]</scope>
    <source>
        <strain evidence="1 2">CCM 7759</strain>
    </source>
</reference>
<keyword evidence="2" id="KW-1185">Reference proteome</keyword>
<accession>A0ABV6DTD1</accession>
<name>A0ABV6DTD1_9BACL</name>
<gene>
    <name evidence="1" type="ORF">ACFFK0_26255</name>
</gene>
<evidence type="ECO:0000313" key="1">
    <source>
        <dbReference type="EMBL" id="MFC0215905.1"/>
    </source>
</evidence>
<organism evidence="1 2">
    <name type="scientific">Paenibacillus chartarius</name>
    <dbReference type="NCBI Taxonomy" id="747481"/>
    <lineage>
        <taxon>Bacteria</taxon>
        <taxon>Bacillati</taxon>
        <taxon>Bacillota</taxon>
        <taxon>Bacilli</taxon>
        <taxon>Bacillales</taxon>
        <taxon>Paenibacillaceae</taxon>
        <taxon>Paenibacillus</taxon>
    </lineage>
</organism>
<dbReference type="Proteomes" id="UP001589776">
    <property type="component" value="Unassembled WGS sequence"/>
</dbReference>
<protein>
    <submittedName>
        <fullName evidence="1">Uncharacterized protein</fullName>
    </submittedName>
</protein>
<comment type="caution">
    <text evidence="1">The sequence shown here is derived from an EMBL/GenBank/DDBJ whole genome shotgun (WGS) entry which is preliminary data.</text>
</comment>
<sequence length="58" mass="6619">MSQSYLLDIEEVVALLGIDPVSFEHWKACNVAVERRMFVQELVSPQEKIDRIEQSGSP</sequence>
<dbReference type="EMBL" id="JBHLWN010000105">
    <property type="protein sequence ID" value="MFC0215905.1"/>
    <property type="molecule type" value="Genomic_DNA"/>
</dbReference>